<proteinExistence type="predicted"/>
<evidence type="ECO:0000313" key="1">
    <source>
        <dbReference type="EMBL" id="JAD46448.1"/>
    </source>
</evidence>
<dbReference type="AlphaFoldDB" id="A0A0A9A916"/>
<sequence>MVQLLFKGNTYVTKHIYPEACTLVCSST</sequence>
<dbReference type="EMBL" id="GBRH01251447">
    <property type="protein sequence ID" value="JAD46448.1"/>
    <property type="molecule type" value="Transcribed_RNA"/>
</dbReference>
<organism evidence="1">
    <name type="scientific">Arundo donax</name>
    <name type="common">Giant reed</name>
    <name type="synonym">Donax arundinaceus</name>
    <dbReference type="NCBI Taxonomy" id="35708"/>
    <lineage>
        <taxon>Eukaryota</taxon>
        <taxon>Viridiplantae</taxon>
        <taxon>Streptophyta</taxon>
        <taxon>Embryophyta</taxon>
        <taxon>Tracheophyta</taxon>
        <taxon>Spermatophyta</taxon>
        <taxon>Magnoliopsida</taxon>
        <taxon>Liliopsida</taxon>
        <taxon>Poales</taxon>
        <taxon>Poaceae</taxon>
        <taxon>PACMAD clade</taxon>
        <taxon>Arundinoideae</taxon>
        <taxon>Arundineae</taxon>
        <taxon>Arundo</taxon>
    </lineage>
</organism>
<reference evidence="1" key="2">
    <citation type="journal article" date="2015" name="Data Brief">
        <title>Shoot transcriptome of the giant reed, Arundo donax.</title>
        <authorList>
            <person name="Barrero R.A."/>
            <person name="Guerrero F.D."/>
            <person name="Moolhuijzen P."/>
            <person name="Goolsby J.A."/>
            <person name="Tidwell J."/>
            <person name="Bellgard S.E."/>
            <person name="Bellgard M.I."/>
        </authorList>
    </citation>
    <scope>NUCLEOTIDE SEQUENCE</scope>
    <source>
        <tissue evidence="1">Shoot tissue taken approximately 20 cm above the soil surface</tissue>
    </source>
</reference>
<reference evidence="1" key="1">
    <citation type="submission" date="2014-09" db="EMBL/GenBank/DDBJ databases">
        <authorList>
            <person name="Magalhaes I.L.F."/>
            <person name="Oliveira U."/>
            <person name="Santos F.R."/>
            <person name="Vidigal T.H.D.A."/>
            <person name="Brescovit A.D."/>
            <person name="Santos A.J."/>
        </authorList>
    </citation>
    <scope>NUCLEOTIDE SEQUENCE</scope>
    <source>
        <tissue evidence="1">Shoot tissue taken approximately 20 cm above the soil surface</tissue>
    </source>
</reference>
<name>A0A0A9A916_ARUDO</name>
<accession>A0A0A9A916</accession>
<protein>
    <submittedName>
        <fullName evidence="1">Uncharacterized protein</fullName>
    </submittedName>
</protein>